<dbReference type="SUPFAM" id="SSF53448">
    <property type="entry name" value="Nucleotide-diphospho-sugar transferases"/>
    <property type="match status" value="1"/>
</dbReference>
<reference evidence="2" key="2">
    <citation type="submission" date="2019-02" db="EMBL/GenBank/DDBJ databases">
        <authorList>
            <person name="Chen S.-C."/>
            <person name="Chien H.-H."/>
            <person name="Lai M.-C."/>
        </authorList>
    </citation>
    <scope>NUCLEOTIDE SEQUENCE</scope>
    <source>
        <strain evidence="2">N2F9704</strain>
    </source>
</reference>
<accession>A0A8A3S5J0</accession>
<evidence type="ECO:0000259" key="1">
    <source>
        <dbReference type="Pfam" id="PF00535"/>
    </source>
</evidence>
<sequence length="324" mass="36271">MTPEGRAPAVSVVVPLYNKAPYVRRALQSVLSQTFQDFEVIVVDDGSTDGGHLMVGEGSDSRVRLITQENKGASAARNLGVREARARWIAFLDADDEWLPTFLATVMRLQDRFPGAGAYATAWMKIEEEEGERWQATYRRVPTPPWEGYLPSYFLAAANADQPVISSAVMVPKEVILEVGGFPEGTPVGEDVITWFRIALTREIVFTWEAGAVYHMEATNRSADEARNPYWTHKIIDEAHSALMNGLVPKRKVPEVREFIAGKQLYLASSMLRQGMRMEARAYLEACVTERFSAEKMRLSFLAALPSWAYLALSVAHQRTRGLE</sequence>
<dbReference type="InterPro" id="IPR001173">
    <property type="entry name" value="Glyco_trans_2-like"/>
</dbReference>
<dbReference type="GO" id="GO:0044010">
    <property type="term" value="P:single-species biofilm formation"/>
    <property type="evidence" value="ECO:0007669"/>
    <property type="project" value="TreeGrafter"/>
</dbReference>
<dbReference type="GeneID" id="76424173"/>
<organism evidence="2 3">
    <name type="scientific">Methanofollis aquaemaris</name>
    <dbReference type="NCBI Taxonomy" id="126734"/>
    <lineage>
        <taxon>Archaea</taxon>
        <taxon>Methanobacteriati</taxon>
        <taxon>Methanobacteriota</taxon>
        <taxon>Stenosarchaea group</taxon>
        <taxon>Methanomicrobia</taxon>
        <taxon>Methanomicrobiales</taxon>
        <taxon>Methanomicrobiaceae</taxon>
        <taxon>Methanofollis</taxon>
    </lineage>
</organism>
<dbReference type="InterPro" id="IPR029044">
    <property type="entry name" value="Nucleotide-diphossugar_trans"/>
</dbReference>
<dbReference type="AlphaFoldDB" id="A0A8A3S5J0"/>
<evidence type="ECO:0000313" key="3">
    <source>
        <dbReference type="Proteomes" id="UP001042704"/>
    </source>
</evidence>
<dbReference type="Pfam" id="PF00535">
    <property type="entry name" value="Glycos_transf_2"/>
    <property type="match status" value="1"/>
</dbReference>
<dbReference type="PANTHER" id="PTHR43685:SF2">
    <property type="entry name" value="GLYCOSYLTRANSFERASE 2-LIKE DOMAIN-CONTAINING PROTEIN"/>
    <property type="match status" value="1"/>
</dbReference>
<protein>
    <submittedName>
        <fullName evidence="2">Glycosyltransferase</fullName>
    </submittedName>
</protein>
<dbReference type="Gene3D" id="3.90.550.10">
    <property type="entry name" value="Spore Coat Polysaccharide Biosynthesis Protein SpsA, Chain A"/>
    <property type="match status" value="1"/>
</dbReference>
<dbReference type="KEGG" id="maqe:RJ40_07375"/>
<dbReference type="EMBL" id="CP036172">
    <property type="protein sequence ID" value="QSZ67332.1"/>
    <property type="molecule type" value="Genomic_DNA"/>
</dbReference>
<dbReference type="InterPro" id="IPR050834">
    <property type="entry name" value="Glycosyltransf_2"/>
</dbReference>
<reference evidence="2" key="1">
    <citation type="journal article" date="2001" name="Int. J. Syst. Evol. Microbiol.">
        <title>Methanofollis aquaemaris sp. nov., a methanogen isolated from an aquaculture fish pond.</title>
        <authorList>
            <person name="Lai M.C."/>
            <person name="Chen S.C."/>
        </authorList>
    </citation>
    <scope>NUCLEOTIDE SEQUENCE</scope>
    <source>
        <strain evidence="2">N2F9704</strain>
    </source>
</reference>
<dbReference type="CDD" id="cd00761">
    <property type="entry name" value="Glyco_tranf_GTA_type"/>
    <property type="match status" value="1"/>
</dbReference>
<dbReference type="RefSeq" id="WP_265580224.1">
    <property type="nucleotide sequence ID" value="NZ_CP036172.1"/>
</dbReference>
<gene>
    <name evidence="2" type="ORF">RJ40_07375</name>
</gene>
<evidence type="ECO:0000313" key="2">
    <source>
        <dbReference type="EMBL" id="QSZ67332.1"/>
    </source>
</evidence>
<dbReference type="PANTHER" id="PTHR43685">
    <property type="entry name" value="GLYCOSYLTRANSFERASE"/>
    <property type="match status" value="1"/>
</dbReference>
<keyword evidence="3" id="KW-1185">Reference proteome</keyword>
<feature type="domain" description="Glycosyltransferase 2-like" evidence="1">
    <location>
        <begin position="11"/>
        <end position="137"/>
    </location>
</feature>
<proteinExistence type="predicted"/>
<dbReference type="Proteomes" id="UP001042704">
    <property type="component" value="Chromosome"/>
</dbReference>
<name>A0A8A3S5J0_9EURY</name>